<sequence>MLTGGGRGGGAQARRWCDRPTVLGEGISATPWRQRKARSPDLARRGGTEVAVLVLAANWWRHGDGGGCAREGNMAEEYWGFRSGGGACGRHRVACRRRRSTPGRRSTR</sequence>
<reference evidence="1" key="1">
    <citation type="journal article" date="2023" name="GigaByte">
        <title>Genome assembly of the bearded iris, Iris pallida Lam.</title>
        <authorList>
            <person name="Bruccoleri R.E."/>
            <person name="Oakeley E.J."/>
            <person name="Faust A.M.E."/>
            <person name="Altorfer M."/>
            <person name="Dessus-Babus S."/>
            <person name="Burckhardt D."/>
            <person name="Oertli M."/>
            <person name="Naumann U."/>
            <person name="Petersen F."/>
            <person name="Wong J."/>
        </authorList>
    </citation>
    <scope>NUCLEOTIDE SEQUENCE</scope>
    <source>
        <strain evidence="1">GSM-AAB239-AS_SAM_17_03QT</strain>
    </source>
</reference>
<protein>
    <submittedName>
        <fullName evidence="1">Uncharacterized protein</fullName>
    </submittedName>
</protein>
<name>A0AAX6FM30_IRIPA</name>
<evidence type="ECO:0000313" key="1">
    <source>
        <dbReference type="EMBL" id="KAJ6817454.1"/>
    </source>
</evidence>
<organism evidence="1 2">
    <name type="scientific">Iris pallida</name>
    <name type="common">Sweet iris</name>
    <dbReference type="NCBI Taxonomy" id="29817"/>
    <lineage>
        <taxon>Eukaryota</taxon>
        <taxon>Viridiplantae</taxon>
        <taxon>Streptophyta</taxon>
        <taxon>Embryophyta</taxon>
        <taxon>Tracheophyta</taxon>
        <taxon>Spermatophyta</taxon>
        <taxon>Magnoliopsida</taxon>
        <taxon>Liliopsida</taxon>
        <taxon>Asparagales</taxon>
        <taxon>Iridaceae</taxon>
        <taxon>Iridoideae</taxon>
        <taxon>Irideae</taxon>
        <taxon>Iris</taxon>
    </lineage>
</organism>
<accession>A0AAX6FM30</accession>
<proteinExistence type="predicted"/>
<gene>
    <name evidence="1" type="ORF">M6B38_411355</name>
</gene>
<reference evidence="1" key="2">
    <citation type="submission" date="2023-04" db="EMBL/GenBank/DDBJ databases">
        <authorList>
            <person name="Bruccoleri R.E."/>
            <person name="Oakeley E.J."/>
            <person name="Faust A.-M."/>
            <person name="Dessus-Babus S."/>
            <person name="Altorfer M."/>
            <person name="Burckhardt D."/>
            <person name="Oertli M."/>
            <person name="Naumann U."/>
            <person name="Petersen F."/>
            <person name="Wong J."/>
        </authorList>
    </citation>
    <scope>NUCLEOTIDE SEQUENCE</scope>
    <source>
        <strain evidence="1">GSM-AAB239-AS_SAM_17_03QT</strain>
        <tissue evidence="1">Leaf</tissue>
    </source>
</reference>
<dbReference type="EMBL" id="JANAVB010027994">
    <property type="protein sequence ID" value="KAJ6817454.1"/>
    <property type="molecule type" value="Genomic_DNA"/>
</dbReference>
<dbReference type="AlphaFoldDB" id="A0AAX6FM30"/>
<keyword evidence="2" id="KW-1185">Reference proteome</keyword>
<evidence type="ECO:0000313" key="2">
    <source>
        <dbReference type="Proteomes" id="UP001140949"/>
    </source>
</evidence>
<comment type="caution">
    <text evidence="1">The sequence shown here is derived from an EMBL/GenBank/DDBJ whole genome shotgun (WGS) entry which is preliminary data.</text>
</comment>
<dbReference type="Proteomes" id="UP001140949">
    <property type="component" value="Unassembled WGS sequence"/>
</dbReference>